<reference evidence="2" key="1">
    <citation type="submission" date="2020-03" db="EMBL/GenBank/DDBJ databases">
        <title>A high-quality chromosome-level genome assembly of a woody plant with both climbing and erect habits, Rhamnella rubrinervis.</title>
        <authorList>
            <person name="Lu Z."/>
            <person name="Yang Y."/>
            <person name="Zhu X."/>
            <person name="Sun Y."/>
        </authorList>
    </citation>
    <scope>NUCLEOTIDE SEQUENCE</scope>
    <source>
        <strain evidence="2">BYM</strain>
        <tissue evidence="2">Leaf</tissue>
    </source>
</reference>
<evidence type="ECO:0000313" key="2">
    <source>
        <dbReference type="EMBL" id="KAF3443408.1"/>
    </source>
</evidence>
<dbReference type="AlphaFoldDB" id="A0A8K0MEU4"/>
<keyword evidence="3" id="KW-1185">Reference proteome</keyword>
<dbReference type="Proteomes" id="UP000796880">
    <property type="component" value="Unassembled WGS sequence"/>
</dbReference>
<sequence>MERGGSPSAPTKSLGSDFSPNGSTPPNIATGTGGNNSPLALSPLAQRITSPDSETELDDLSWLNTGAPVCRRQIVLLDSEVEVEGVRMEVGGSVPAERETDDVVMVDVPASNSSNLDDYKIKTSCHYLQDRSGKAQALL</sequence>
<proteinExistence type="predicted"/>
<organism evidence="2 3">
    <name type="scientific">Rhamnella rubrinervis</name>
    <dbReference type="NCBI Taxonomy" id="2594499"/>
    <lineage>
        <taxon>Eukaryota</taxon>
        <taxon>Viridiplantae</taxon>
        <taxon>Streptophyta</taxon>
        <taxon>Embryophyta</taxon>
        <taxon>Tracheophyta</taxon>
        <taxon>Spermatophyta</taxon>
        <taxon>Magnoliopsida</taxon>
        <taxon>eudicotyledons</taxon>
        <taxon>Gunneridae</taxon>
        <taxon>Pentapetalae</taxon>
        <taxon>rosids</taxon>
        <taxon>fabids</taxon>
        <taxon>Rosales</taxon>
        <taxon>Rhamnaceae</taxon>
        <taxon>rhamnoid group</taxon>
        <taxon>Rhamneae</taxon>
        <taxon>Rhamnella</taxon>
    </lineage>
</organism>
<gene>
    <name evidence="2" type="ORF">FNV43_RR13090</name>
</gene>
<protein>
    <submittedName>
        <fullName evidence="2">Uncharacterized protein</fullName>
    </submittedName>
</protein>
<feature type="compositionally biased region" description="Polar residues" evidence="1">
    <location>
        <begin position="8"/>
        <end position="39"/>
    </location>
</feature>
<comment type="caution">
    <text evidence="2">The sequence shown here is derived from an EMBL/GenBank/DDBJ whole genome shotgun (WGS) entry which is preliminary data.</text>
</comment>
<feature type="region of interest" description="Disordered" evidence="1">
    <location>
        <begin position="1"/>
        <end position="41"/>
    </location>
</feature>
<name>A0A8K0MEU4_9ROSA</name>
<evidence type="ECO:0000313" key="3">
    <source>
        <dbReference type="Proteomes" id="UP000796880"/>
    </source>
</evidence>
<dbReference type="EMBL" id="VOIH02000006">
    <property type="protein sequence ID" value="KAF3443408.1"/>
    <property type="molecule type" value="Genomic_DNA"/>
</dbReference>
<evidence type="ECO:0000256" key="1">
    <source>
        <dbReference type="SAM" id="MobiDB-lite"/>
    </source>
</evidence>
<accession>A0A8K0MEU4</accession>